<dbReference type="RefSeq" id="WP_123422424.1">
    <property type="nucleotide sequence ID" value="NZ_RJUL01000011.1"/>
</dbReference>
<proteinExistence type="predicted"/>
<dbReference type="EMBL" id="RJUL01000011">
    <property type="protein sequence ID" value="ROQ21904.1"/>
    <property type="molecule type" value="Genomic_DNA"/>
</dbReference>
<keyword evidence="1" id="KW-0812">Transmembrane</keyword>
<name>A0A3N1NQ50_9GAMM</name>
<evidence type="ECO:0008006" key="4">
    <source>
        <dbReference type="Google" id="ProtNLM"/>
    </source>
</evidence>
<gene>
    <name evidence="2" type="ORF">EDC28_1116</name>
</gene>
<protein>
    <recommendedName>
        <fullName evidence="4">Chemoreceptor-like protein with four helix bundle sensory module</fullName>
    </recommendedName>
</protein>
<keyword evidence="3" id="KW-1185">Reference proteome</keyword>
<dbReference type="AlphaFoldDB" id="A0A3N1NQ50"/>
<feature type="transmembrane region" description="Helical" evidence="1">
    <location>
        <begin position="21"/>
        <end position="40"/>
    </location>
</feature>
<evidence type="ECO:0000256" key="1">
    <source>
        <dbReference type="SAM" id="Phobius"/>
    </source>
</evidence>
<evidence type="ECO:0000313" key="2">
    <source>
        <dbReference type="EMBL" id="ROQ21904.1"/>
    </source>
</evidence>
<organism evidence="2 3">
    <name type="scientific">Gallaecimonas pentaromativorans</name>
    <dbReference type="NCBI Taxonomy" id="584787"/>
    <lineage>
        <taxon>Bacteria</taxon>
        <taxon>Pseudomonadati</taxon>
        <taxon>Pseudomonadota</taxon>
        <taxon>Gammaproteobacteria</taxon>
        <taxon>Enterobacterales</taxon>
        <taxon>Gallaecimonadaceae</taxon>
        <taxon>Gallaecimonas</taxon>
    </lineage>
</organism>
<accession>A0A3N1NQ50</accession>
<keyword evidence="1" id="KW-1133">Transmembrane helix</keyword>
<keyword evidence="1" id="KW-0472">Membrane</keyword>
<reference evidence="2 3" key="1">
    <citation type="submission" date="2018-11" db="EMBL/GenBank/DDBJ databases">
        <title>Genomic Encyclopedia of Type Strains, Phase IV (KMG-IV): sequencing the most valuable type-strain genomes for metagenomic binning, comparative biology and taxonomic classification.</title>
        <authorList>
            <person name="Goeker M."/>
        </authorList>
    </citation>
    <scope>NUCLEOTIDE SEQUENCE [LARGE SCALE GENOMIC DNA]</scope>
    <source>
        <strain evidence="2 3">DSM 21945</strain>
    </source>
</reference>
<sequence>MATNSPKRRPKLDNSELVKTGFWVGQIFMLMATVLGVYLASQQGLSQAIAFSDIDDLQKNYYLRSSLHDELADNVQVIRDYIKAVKEDKPYDLKLYHPQLEFYIWDAMKFNSNTLQTPSAYLSAVRRYYSQIKHLIDRGEHRTYGRDYFLDLLAKKTDAIEQGALKDLAANTAALKRDLNANNVAVE</sequence>
<evidence type="ECO:0000313" key="3">
    <source>
        <dbReference type="Proteomes" id="UP000268033"/>
    </source>
</evidence>
<dbReference type="STRING" id="584787.GCA_001247655_03527"/>
<dbReference type="Proteomes" id="UP000268033">
    <property type="component" value="Unassembled WGS sequence"/>
</dbReference>
<comment type="caution">
    <text evidence="2">The sequence shown here is derived from an EMBL/GenBank/DDBJ whole genome shotgun (WGS) entry which is preliminary data.</text>
</comment>